<dbReference type="Gene3D" id="3.40.50.1820">
    <property type="entry name" value="alpha/beta hydrolase"/>
    <property type="match status" value="1"/>
</dbReference>
<comment type="caution">
    <text evidence="3">The sequence shown here is derived from an EMBL/GenBank/DDBJ whole genome shotgun (WGS) entry which is preliminary data.</text>
</comment>
<dbReference type="Pfam" id="PF01764">
    <property type="entry name" value="Lipase_3"/>
    <property type="match status" value="1"/>
</dbReference>
<feature type="region of interest" description="Disordered" evidence="1">
    <location>
        <begin position="1"/>
        <end position="31"/>
    </location>
</feature>
<organism evidence="3 4">
    <name type="scientific">Penicillium frequentans</name>
    <dbReference type="NCBI Taxonomy" id="3151616"/>
    <lineage>
        <taxon>Eukaryota</taxon>
        <taxon>Fungi</taxon>
        <taxon>Dikarya</taxon>
        <taxon>Ascomycota</taxon>
        <taxon>Pezizomycotina</taxon>
        <taxon>Eurotiomycetes</taxon>
        <taxon>Eurotiomycetidae</taxon>
        <taxon>Eurotiales</taxon>
        <taxon>Aspergillaceae</taxon>
        <taxon>Penicillium</taxon>
    </lineage>
</organism>
<dbReference type="PANTHER" id="PTHR46023:SF6">
    <property type="entry name" value="LIPASE CLASS 3 FAMILY PROTEIN"/>
    <property type="match status" value="1"/>
</dbReference>
<name>A0AAD6GD00_9EURO</name>
<dbReference type="InterPro" id="IPR029058">
    <property type="entry name" value="AB_hydrolase_fold"/>
</dbReference>
<feature type="region of interest" description="Disordered" evidence="1">
    <location>
        <begin position="469"/>
        <end position="489"/>
    </location>
</feature>
<accession>A0AAD6GD00</accession>
<dbReference type="GO" id="GO:0006629">
    <property type="term" value="P:lipid metabolic process"/>
    <property type="evidence" value="ECO:0007669"/>
    <property type="project" value="InterPro"/>
</dbReference>
<dbReference type="SUPFAM" id="SSF53474">
    <property type="entry name" value="alpha/beta-Hydrolases"/>
    <property type="match status" value="1"/>
</dbReference>
<sequence length="542" mass="59951">MDSVAAKPSKRRRFHQWTGQHPGGAVNNNHPVYNLPANTHSVQGIQAVHLGPPGPYHNEYGVASMNHLPARVPAPPPQTDCAKWTSYSRMNQSVSNLMSHATGKAHATIVDLERLVLQCVGGAPNPQEPASQLLDQVLTSIDIGTFCGRENDLLTACSLPLRSDPKIKSRRETRPGKEKPSGSVDYFSKVYLYANSRMPPNLPPLKFYPATYPLLQLAAQYSRRVYEKPTGRERNSYVSSDWRHGTKAMVIKSLPVDNMNTIVFSIRGTQSFMDWAVNMQMEPVSPKGFLDDPTNCCHAGFLSVARKMVAPVAARLRALIEEDPSRMSYSLLITGHSAGGAVASLLYLHILSRSPEVASELTHLRGCFKHIHCVTFGAPPISFRPLLLPTNPEYSRSIFFSFVNEGDPVCRAEKGYFLSLLDLFAKPPPGSILSSLNSKPRPGSTAYWPVPPSTLSTAGRLVLLRDKTQPSNRPEAYRPRIDGAPPLPPREDVEAYGVTDAALRGVVFGDPLTHFMDLYARRIDILARDSARIKPERKLFHF</sequence>
<gene>
    <name evidence="3" type="ORF">N7494_009568</name>
</gene>
<dbReference type="GO" id="GO:0072330">
    <property type="term" value="P:monocarboxylic acid biosynthetic process"/>
    <property type="evidence" value="ECO:0007669"/>
    <property type="project" value="UniProtKB-ARBA"/>
</dbReference>
<evidence type="ECO:0000256" key="1">
    <source>
        <dbReference type="SAM" id="MobiDB-lite"/>
    </source>
</evidence>
<proteinExistence type="predicted"/>
<protein>
    <recommendedName>
        <fullName evidence="2">Fungal lipase-type domain-containing protein</fullName>
    </recommendedName>
</protein>
<evidence type="ECO:0000313" key="3">
    <source>
        <dbReference type="EMBL" id="KAJ5533016.1"/>
    </source>
</evidence>
<dbReference type="PANTHER" id="PTHR46023">
    <property type="entry name" value="LIPASE CLASS 3 PROTEIN-LIKE"/>
    <property type="match status" value="1"/>
</dbReference>
<dbReference type="GO" id="GO:0017000">
    <property type="term" value="P:antibiotic biosynthetic process"/>
    <property type="evidence" value="ECO:0007669"/>
    <property type="project" value="UniProtKB-ARBA"/>
</dbReference>
<dbReference type="Proteomes" id="UP001220324">
    <property type="component" value="Unassembled WGS sequence"/>
</dbReference>
<keyword evidence="4" id="KW-1185">Reference proteome</keyword>
<feature type="domain" description="Fungal lipase-type" evidence="2">
    <location>
        <begin position="263"/>
        <end position="412"/>
    </location>
</feature>
<reference evidence="3 4" key="1">
    <citation type="journal article" date="2023" name="IMA Fungus">
        <title>Comparative genomic study of the Penicillium genus elucidates a diverse pangenome and 15 lateral gene transfer events.</title>
        <authorList>
            <person name="Petersen C."/>
            <person name="Sorensen T."/>
            <person name="Nielsen M.R."/>
            <person name="Sondergaard T.E."/>
            <person name="Sorensen J.L."/>
            <person name="Fitzpatrick D.A."/>
            <person name="Frisvad J.C."/>
            <person name="Nielsen K.L."/>
        </authorList>
    </citation>
    <scope>NUCLEOTIDE SEQUENCE [LARGE SCALE GENOMIC DNA]</scope>
    <source>
        <strain evidence="3 4">IBT 35679</strain>
    </source>
</reference>
<dbReference type="AlphaFoldDB" id="A0AAD6GD00"/>
<dbReference type="CDD" id="cd00519">
    <property type="entry name" value="Lipase_3"/>
    <property type="match status" value="1"/>
</dbReference>
<dbReference type="InterPro" id="IPR002921">
    <property type="entry name" value="Fungal_lipase-type"/>
</dbReference>
<evidence type="ECO:0000259" key="2">
    <source>
        <dbReference type="Pfam" id="PF01764"/>
    </source>
</evidence>
<dbReference type="EMBL" id="JAQIZZ010000007">
    <property type="protein sequence ID" value="KAJ5533016.1"/>
    <property type="molecule type" value="Genomic_DNA"/>
</dbReference>
<evidence type="ECO:0000313" key="4">
    <source>
        <dbReference type="Proteomes" id="UP001220324"/>
    </source>
</evidence>